<dbReference type="SUPFAM" id="SSF55781">
    <property type="entry name" value="GAF domain-like"/>
    <property type="match status" value="1"/>
</dbReference>
<comment type="catalytic activity">
    <reaction evidence="1">
        <text>ATP + protein L-histidine = ADP + protein N-phospho-L-histidine.</text>
        <dbReference type="EC" id="2.7.13.3"/>
    </reaction>
</comment>
<dbReference type="GO" id="GO:0016020">
    <property type="term" value="C:membrane"/>
    <property type="evidence" value="ECO:0007669"/>
    <property type="project" value="UniProtKB-SubCell"/>
</dbReference>
<gene>
    <name evidence="13" type="ORF">CU669_15330</name>
</gene>
<dbReference type="RefSeq" id="WP_112146274.1">
    <property type="nucleotide sequence ID" value="NZ_PGTO01000014.1"/>
</dbReference>
<evidence type="ECO:0000259" key="10">
    <source>
        <dbReference type="PROSITE" id="PS50112"/>
    </source>
</evidence>
<dbReference type="SMART" id="SM00304">
    <property type="entry name" value="HAMP"/>
    <property type="match status" value="1"/>
</dbReference>
<dbReference type="OrthoDB" id="7313492at2"/>
<evidence type="ECO:0000256" key="2">
    <source>
        <dbReference type="ARBA" id="ARBA00004370"/>
    </source>
</evidence>
<keyword evidence="4" id="KW-0597">Phosphoprotein</keyword>
<feature type="domain" description="PAC" evidence="11">
    <location>
        <begin position="413"/>
        <end position="465"/>
    </location>
</feature>
<name>A0A364NV81_9PROT</name>
<dbReference type="EMBL" id="PGTO01000014">
    <property type="protein sequence ID" value="RAU20963.1"/>
    <property type="molecule type" value="Genomic_DNA"/>
</dbReference>
<dbReference type="InterPro" id="IPR005467">
    <property type="entry name" value="His_kinase_dom"/>
</dbReference>
<sequence>MRFRTKTILGIGLLQIALLVVLLFSSMEAMRSSGQDEMARRSDAVARLIAATAKDALISQDYATLYALIAEVRADSGIAYLRFVDDDGRMVAESASAPWAGLAERRYPIVVAGHEMGAVFIGLDTRALSKAVAVSAWRLVAIGATGIALTALFAWFLGTYLTVKLDRLRHAGTRLAAGNLDTRVMVEGNDEVADTARAFNAMADRLQQLISEFSESEATSRAFSEASSDWTWETDREHRVTFLSPGFFQATRFDPAILIGRRGWDVASAEQPTEEAAWIAHRQDLNAHRKFRDFRFWIGVGKLAQWISISGAPRYDAAGNFVGYRGSATNITGQAQAATQLRLFSRIVEQSPVSVVVTDPEGSIQYVNSRFTTVTGYAAAEVIGQNPRVIASGDTPQEVYASLWGTISGRRVWHGEMRNKKKSGELYWEDATIFPILDDRGNVAHFVGIKEDITGRKAGEAMLEERTQLVQRHYESLRALSDIAALPHLAADDLLRAALDLGARHLGLPFGIISRVDGDTYTVLHHVAPPDSSLADGQVYPLGDTYCSITLSSNDVVAIPHMADSVHAGHPCYSAFRLESYVGIPVSVRGQRLGTLNFSSPAPLGRRFDDGDVEFIRLLARWVGAMMERELSSREVIAAKDAAEQAQVGIARQARKLKEINAELEQFAYVASHDLRQPLRMVASYLALIQRGLGQNITDEMTEYFGFAIGGAKRMDSLITGLLEYSRTGRGEKPFEPVPLDQVVAECRMNLEVATSEAAATLTVQDGLPTIAGDWNELVRLFQNLMGNALKYRLPDRPAVVSVGWQDEGSEWQVWVRDNGIGIAPEHHDRIFAIFQRLVTQEEYEGSGIGLSVCRKIVSHHGGRIWVDSTPGEGSVFTVAFPKPE</sequence>
<dbReference type="Pfam" id="PF02518">
    <property type="entry name" value="HATPase_c"/>
    <property type="match status" value="1"/>
</dbReference>
<reference evidence="13 14" key="1">
    <citation type="submission" date="2017-11" db="EMBL/GenBank/DDBJ databases">
        <title>Draft genome sequence of magnetotactic bacterium Magnetospirillum kuznetsovii LBB-42.</title>
        <authorList>
            <person name="Grouzdev D.S."/>
            <person name="Rysina M.S."/>
            <person name="Baslerov R.V."/>
            <person name="Koziaeva V."/>
        </authorList>
    </citation>
    <scope>NUCLEOTIDE SEQUENCE [LARGE SCALE GENOMIC DNA]</scope>
    <source>
        <strain evidence="13 14">LBB-42</strain>
    </source>
</reference>
<dbReference type="InterPro" id="IPR035965">
    <property type="entry name" value="PAS-like_dom_sf"/>
</dbReference>
<dbReference type="Gene3D" id="6.10.340.10">
    <property type="match status" value="1"/>
</dbReference>
<dbReference type="CDD" id="cd00130">
    <property type="entry name" value="PAS"/>
    <property type="match status" value="2"/>
</dbReference>
<dbReference type="PROSITE" id="PS50109">
    <property type="entry name" value="HIS_KIN"/>
    <property type="match status" value="1"/>
</dbReference>
<evidence type="ECO:0000256" key="6">
    <source>
        <dbReference type="ARBA" id="ARBA00022777"/>
    </source>
</evidence>
<dbReference type="InterPro" id="IPR003660">
    <property type="entry name" value="HAMP_dom"/>
</dbReference>
<dbReference type="InterPro" id="IPR036890">
    <property type="entry name" value="HATPase_C_sf"/>
</dbReference>
<dbReference type="SMART" id="SM00387">
    <property type="entry name" value="HATPase_c"/>
    <property type="match status" value="1"/>
</dbReference>
<dbReference type="GO" id="GO:0000156">
    <property type="term" value="F:phosphorelay response regulator activity"/>
    <property type="evidence" value="ECO:0007669"/>
    <property type="project" value="TreeGrafter"/>
</dbReference>
<dbReference type="SUPFAM" id="SSF47384">
    <property type="entry name" value="Homodimeric domain of signal transducing histidine kinase"/>
    <property type="match status" value="1"/>
</dbReference>
<dbReference type="PRINTS" id="PR00344">
    <property type="entry name" value="BCTRLSENSOR"/>
</dbReference>
<dbReference type="InterPro" id="IPR000014">
    <property type="entry name" value="PAS"/>
</dbReference>
<dbReference type="InterPro" id="IPR003661">
    <property type="entry name" value="HisK_dim/P_dom"/>
</dbReference>
<dbReference type="InterPro" id="IPR050351">
    <property type="entry name" value="BphY/WalK/GraS-like"/>
</dbReference>
<dbReference type="EC" id="2.7.13.3" evidence="3"/>
<accession>A0A364NV81</accession>
<evidence type="ECO:0000256" key="4">
    <source>
        <dbReference type="ARBA" id="ARBA00022553"/>
    </source>
</evidence>
<evidence type="ECO:0000256" key="8">
    <source>
        <dbReference type="SAM" id="Phobius"/>
    </source>
</evidence>
<dbReference type="PANTHER" id="PTHR42878:SF15">
    <property type="entry name" value="BACTERIOPHYTOCHROME"/>
    <property type="match status" value="1"/>
</dbReference>
<dbReference type="AlphaFoldDB" id="A0A364NV81"/>
<dbReference type="GO" id="GO:0007234">
    <property type="term" value="P:osmosensory signaling via phosphorelay pathway"/>
    <property type="evidence" value="ECO:0007669"/>
    <property type="project" value="TreeGrafter"/>
</dbReference>
<dbReference type="InterPro" id="IPR003594">
    <property type="entry name" value="HATPase_dom"/>
</dbReference>
<dbReference type="SMART" id="SM00086">
    <property type="entry name" value="PAC"/>
    <property type="match status" value="2"/>
</dbReference>
<dbReference type="Pfam" id="PF00512">
    <property type="entry name" value="HisKA"/>
    <property type="match status" value="1"/>
</dbReference>
<dbReference type="CDD" id="cd00082">
    <property type="entry name" value="HisKA"/>
    <property type="match status" value="1"/>
</dbReference>
<dbReference type="PROSITE" id="PS50113">
    <property type="entry name" value="PAC"/>
    <property type="match status" value="1"/>
</dbReference>
<evidence type="ECO:0000259" key="9">
    <source>
        <dbReference type="PROSITE" id="PS50109"/>
    </source>
</evidence>
<feature type="domain" description="PAS" evidence="10">
    <location>
        <begin position="340"/>
        <end position="386"/>
    </location>
</feature>
<keyword evidence="8" id="KW-1133">Transmembrane helix</keyword>
<dbReference type="Gene3D" id="3.30.565.10">
    <property type="entry name" value="Histidine kinase-like ATPase, C-terminal domain"/>
    <property type="match status" value="1"/>
</dbReference>
<dbReference type="Pfam" id="PF00672">
    <property type="entry name" value="HAMP"/>
    <property type="match status" value="1"/>
</dbReference>
<dbReference type="CDD" id="cd06225">
    <property type="entry name" value="HAMP"/>
    <property type="match status" value="1"/>
</dbReference>
<evidence type="ECO:0000256" key="5">
    <source>
        <dbReference type="ARBA" id="ARBA00022679"/>
    </source>
</evidence>
<dbReference type="SUPFAM" id="SSF158472">
    <property type="entry name" value="HAMP domain-like"/>
    <property type="match status" value="1"/>
</dbReference>
<evidence type="ECO:0000259" key="12">
    <source>
        <dbReference type="PROSITE" id="PS50885"/>
    </source>
</evidence>
<feature type="transmembrane region" description="Helical" evidence="8">
    <location>
        <begin position="136"/>
        <end position="161"/>
    </location>
</feature>
<dbReference type="PROSITE" id="PS50885">
    <property type="entry name" value="HAMP"/>
    <property type="match status" value="1"/>
</dbReference>
<keyword evidence="6" id="KW-0418">Kinase</keyword>
<dbReference type="FunFam" id="3.30.565.10:FF:000006">
    <property type="entry name" value="Sensor histidine kinase WalK"/>
    <property type="match status" value="1"/>
</dbReference>
<dbReference type="InterPro" id="IPR029016">
    <property type="entry name" value="GAF-like_dom_sf"/>
</dbReference>
<keyword evidence="7 8" id="KW-0472">Membrane</keyword>
<evidence type="ECO:0000256" key="3">
    <source>
        <dbReference type="ARBA" id="ARBA00012438"/>
    </source>
</evidence>
<keyword evidence="8" id="KW-0812">Transmembrane</keyword>
<dbReference type="Pfam" id="PF01590">
    <property type="entry name" value="GAF"/>
    <property type="match status" value="1"/>
</dbReference>
<evidence type="ECO:0000259" key="11">
    <source>
        <dbReference type="PROSITE" id="PS50113"/>
    </source>
</evidence>
<dbReference type="SUPFAM" id="SSF55874">
    <property type="entry name" value="ATPase domain of HSP90 chaperone/DNA topoisomerase II/histidine kinase"/>
    <property type="match status" value="1"/>
</dbReference>
<dbReference type="Pfam" id="PF13426">
    <property type="entry name" value="PAS_9"/>
    <property type="match status" value="1"/>
</dbReference>
<evidence type="ECO:0000256" key="7">
    <source>
        <dbReference type="ARBA" id="ARBA00023136"/>
    </source>
</evidence>
<dbReference type="SUPFAM" id="SSF55785">
    <property type="entry name" value="PYP-like sensor domain (PAS domain)"/>
    <property type="match status" value="2"/>
</dbReference>
<dbReference type="Gene3D" id="3.30.450.20">
    <property type="entry name" value="PAS domain"/>
    <property type="match status" value="2"/>
</dbReference>
<dbReference type="InterPro" id="IPR004358">
    <property type="entry name" value="Sig_transdc_His_kin-like_C"/>
</dbReference>
<dbReference type="SMART" id="SM00065">
    <property type="entry name" value="GAF"/>
    <property type="match status" value="1"/>
</dbReference>
<dbReference type="SMART" id="SM00388">
    <property type="entry name" value="HisKA"/>
    <property type="match status" value="1"/>
</dbReference>
<dbReference type="PANTHER" id="PTHR42878">
    <property type="entry name" value="TWO-COMPONENT HISTIDINE KINASE"/>
    <property type="match status" value="1"/>
</dbReference>
<feature type="domain" description="Histidine kinase" evidence="9">
    <location>
        <begin position="670"/>
        <end position="885"/>
    </location>
</feature>
<keyword evidence="5" id="KW-0808">Transferase</keyword>
<evidence type="ECO:0000313" key="13">
    <source>
        <dbReference type="EMBL" id="RAU20963.1"/>
    </source>
</evidence>
<feature type="domain" description="HAMP" evidence="12">
    <location>
        <begin position="159"/>
        <end position="211"/>
    </location>
</feature>
<proteinExistence type="predicted"/>
<dbReference type="SMART" id="SM00091">
    <property type="entry name" value="PAS"/>
    <property type="match status" value="2"/>
</dbReference>
<dbReference type="Gene3D" id="1.10.287.130">
    <property type="match status" value="1"/>
</dbReference>
<dbReference type="PROSITE" id="PS50112">
    <property type="entry name" value="PAS"/>
    <property type="match status" value="1"/>
</dbReference>
<evidence type="ECO:0000256" key="1">
    <source>
        <dbReference type="ARBA" id="ARBA00000085"/>
    </source>
</evidence>
<keyword evidence="14" id="KW-1185">Reference proteome</keyword>
<dbReference type="InterPro" id="IPR036097">
    <property type="entry name" value="HisK_dim/P_sf"/>
</dbReference>
<dbReference type="GO" id="GO:0030295">
    <property type="term" value="F:protein kinase activator activity"/>
    <property type="evidence" value="ECO:0007669"/>
    <property type="project" value="TreeGrafter"/>
</dbReference>
<protein>
    <recommendedName>
        <fullName evidence="3">histidine kinase</fullName>
        <ecNumber evidence="3">2.7.13.3</ecNumber>
    </recommendedName>
</protein>
<dbReference type="NCBIfam" id="TIGR00229">
    <property type="entry name" value="sensory_box"/>
    <property type="match status" value="1"/>
</dbReference>
<dbReference type="GO" id="GO:0000155">
    <property type="term" value="F:phosphorelay sensor kinase activity"/>
    <property type="evidence" value="ECO:0007669"/>
    <property type="project" value="InterPro"/>
</dbReference>
<evidence type="ECO:0000313" key="14">
    <source>
        <dbReference type="Proteomes" id="UP000251075"/>
    </source>
</evidence>
<dbReference type="Gene3D" id="3.30.450.40">
    <property type="match status" value="1"/>
</dbReference>
<comment type="subcellular location">
    <subcellularLocation>
        <location evidence="2">Membrane</location>
    </subcellularLocation>
</comment>
<dbReference type="InterPro" id="IPR001610">
    <property type="entry name" value="PAC"/>
</dbReference>
<dbReference type="InterPro" id="IPR000700">
    <property type="entry name" value="PAS-assoc_C"/>
</dbReference>
<dbReference type="Proteomes" id="UP000251075">
    <property type="component" value="Unassembled WGS sequence"/>
</dbReference>
<dbReference type="InterPro" id="IPR003018">
    <property type="entry name" value="GAF"/>
</dbReference>
<comment type="caution">
    <text evidence="13">The sequence shown here is derived from an EMBL/GenBank/DDBJ whole genome shotgun (WGS) entry which is preliminary data.</text>
</comment>
<organism evidence="13 14">
    <name type="scientific">Paramagnetospirillum kuznetsovii</name>
    <dbReference type="NCBI Taxonomy" id="2053833"/>
    <lineage>
        <taxon>Bacteria</taxon>
        <taxon>Pseudomonadati</taxon>
        <taxon>Pseudomonadota</taxon>
        <taxon>Alphaproteobacteria</taxon>
        <taxon>Rhodospirillales</taxon>
        <taxon>Magnetospirillaceae</taxon>
        <taxon>Paramagnetospirillum</taxon>
    </lineage>
</organism>